<keyword evidence="4" id="KW-1185">Reference proteome</keyword>
<feature type="compositionally biased region" description="Polar residues" evidence="1">
    <location>
        <begin position="199"/>
        <end position="214"/>
    </location>
</feature>
<dbReference type="EMBL" id="BQKI01000078">
    <property type="protein sequence ID" value="GJN25683.1"/>
    <property type="molecule type" value="Genomic_DNA"/>
</dbReference>
<dbReference type="PANTHER" id="PTHR31713:SF42">
    <property type="entry name" value="PROTEIN SAR DEFICIENT 1"/>
    <property type="match status" value="1"/>
</dbReference>
<dbReference type="GO" id="GO:0005634">
    <property type="term" value="C:nucleus"/>
    <property type="evidence" value="ECO:0007669"/>
    <property type="project" value="TreeGrafter"/>
</dbReference>
<dbReference type="InterPro" id="IPR012416">
    <property type="entry name" value="CBP60"/>
</dbReference>
<accession>A0AAV5ESC2</accession>
<comment type="caution">
    <text evidence="3">The sequence shown here is derived from an EMBL/GenBank/DDBJ whole genome shotgun (WGS) entry which is preliminary data.</text>
</comment>
<dbReference type="Pfam" id="PF20451">
    <property type="entry name" value="Calmod_bind_M"/>
    <property type="match status" value="1"/>
</dbReference>
<evidence type="ECO:0000259" key="2">
    <source>
        <dbReference type="Pfam" id="PF20451"/>
    </source>
</evidence>
<dbReference type="InterPro" id="IPR046830">
    <property type="entry name" value="Calmod_bind_M"/>
</dbReference>
<feature type="region of interest" description="Disordered" evidence="1">
    <location>
        <begin position="170"/>
        <end position="229"/>
    </location>
</feature>
<reference evidence="3" key="1">
    <citation type="journal article" date="2018" name="DNA Res.">
        <title>Multiple hybrid de novo genome assembly of finger millet, an orphan allotetraploid crop.</title>
        <authorList>
            <person name="Hatakeyama M."/>
            <person name="Aluri S."/>
            <person name="Balachadran M.T."/>
            <person name="Sivarajan S.R."/>
            <person name="Patrignani A."/>
            <person name="Gruter S."/>
            <person name="Poveda L."/>
            <person name="Shimizu-Inatsugi R."/>
            <person name="Baeten J."/>
            <person name="Francoijs K.J."/>
            <person name="Nataraja K.N."/>
            <person name="Reddy Y.A.N."/>
            <person name="Phadnis S."/>
            <person name="Ravikumar R.L."/>
            <person name="Schlapbach R."/>
            <person name="Sreeman S.M."/>
            <person name="Shimizu K.K."/>
        </authorList>
    </citation>
    <scope>NUCLEOTIDE SEQUENCE</scope>
</reference>
<feature type="compositionally biased region" description="Low complexity" evidence="1">
    <location>
        <begin position="185"/>
        <end position="198"/>
    </location>
</feature>
<evidence type="ECO:0000313" key="3">
    <source>
        <dbReference type="EMBL" id="GJN25683.1"/>
    </source>
</evidence>
<dbReference type="Proteomes" id="UP001054889">
    <property type="component" value="Unassembled WGS sequence"/>
</dbReference>
<evidence type="ECO:0000313" key="4">
    <source>
        <dbReference type="Proteomes" id="UP001054889"/>
    </source>
</evidence>
<dbReference type="GO" id="GO:0005516">
    <property type="term" value="F:calmodulin binding"/>
    <property type="evidence" value="ECO:0007669"/>
    <property type="project" value="InterPro"/>
</dbReference>
<name>A0AAV5ESC2_ELECO</name>
<gene>
    <name evidence="3" type="primary">gb13544</name>
    <name evidence="3" type="ORF">PR202_gb13544</name>
</gene>
<sequence length="229" mass="25963">MPYSGQTSHLCRVQVEVEQQKHYPLVLSDPVWRLDMIDKDGEFHKSTSKTLTRNNVHTVQEYLRMLNARLLAEQFVVDDIEDETWMRHTSPEDGNKKKHEMWLVATNHAMKCGPGDKVYTYSGANGTIYVDSVFGRIFKVEIDGVECSRQLLLLDTAKTQRKAPVRQVMQAQDKHQVMNADPRPEGQAAARAPRGPAGSQQVQGTKAQDLSVLNQELRARADDPRLIPE</sequence>
<proteinExistence type="predicted"/>
<dbReference type="PANTHER" id="PTHR31713">
    <property type="entry name" value="OS02G0177800 PROTEIN"/>
    <property type="match status" value="1"/>
</dbReference>
<dbReference type="GO" id="GO:0043565">
    <property type="term" value="F:sequence-specific DNA binding"/>
    <property type="evidence" value="ECO:0007669"/>
    <property type="project" value="TreeGrafter"/>
</dbReference>
<dbReference type="AlphaFoldDB" id="A0AAV5ESC2"/>
<reference evidence="3" key="2">
    <citation type="submission" date="2021-12" db="EMBL/GenBank/DDBJ databases">
        <title>Resequencing data analysis of finger millet.</title>
        <authorList>
            <person name="Hatakeyama M."/>
            <person name="Aluri S."/>
            <person name="Balachadran M.T."/>
            <person name="Sivarajan S.R."/>
            <person name="Poveda L."/>
            <person name="Shimizu-Inatsugi R."/>
            <person name="Schlapbach R."/>
            <person name="Sreeman S.M."/>
            <person name="Shimizu K.K."/>
        </authorList>
    </citation>
    <scope>NUCLEOTIDE SEQUENCE</scope>
</reference>
<organism evidence="3 4">
    <name type="scientific">Eleusine coracana subsp. coracana</name>
    <dbReference type="NCBI Taxonomy" id="191504"/>
    <lineage>
        <taxon>Eukaryota</taxon>
        <taxon>Viridiplantae</taxon>
        <taxon>Streptophyta</taxon>
        <taxon>Embryophyta</taxon>
        <taxon>Tracheophyta</taxon>
        <taxon>Spermatophyta</taxon>
        <taxon>Magnoliopsida</taxon>
        <taxon>Liliopsida</taxon>
        <taxon>Poales</taxon>
        <taxon>Poaceae</taxon>
        <taxon>PACMAD clade</taxon>
        <taxon>Chloridoideae</taxon>
        <taxon>Cynodonteae</taxon>
        <taxon>Eleusininae</taxon>
        <taxon>Eleusine</taxon>
    </lineage>
</organism>
<dbReference type="GO" id="GO:0080142">
    <property type="term" value="P:regulation of salicylic acid biosynthetic process"/>
    <property type="evidence" value="ECO:0007669"/>
    <property type="project" value="TreeGrafter"/>
</dbReference>
<protein>
    <recommendedName>
        <fullName evidence="2">Calmodulin binding protein central domain-containing protein</fullName>
    </recommendedName>
</protein>
<feature type="domain" description="Calmodulin binding protein central" evidence="2">
    <location>
        <begin position="27"/>
        <end position="85"/>
    </location>
</feature>
<evidence type="ECO:0000256" key="1">
    <source>
        <dbReference type="SAM" id="MobiDB-lite"/>
    </source>
</evidence>
<feature type="compositionally biased region" description="Basic and acidic residues" evidence="1">
    <location>
        <begin position="217"/>
        <end position="229"/>
    </location>
</feature>
<dbReference type="GO" id="GO:0003700">
    <property type="term" value="F:DNA-binding transcription factor activity"/>
    <property type="evidence" value="ECO:0007669"/>
    <property type="project" value="TreeGrafter"/>
</dbReference>